<evidence type="ECO:0000259" key="1">
    <source>
        <dbReference type="PROSITE" id="PS50995"/>
    </source>
</evidence>
<feature type="domain" description="HTH marR-type" evidence="1">
    <location>
        <begin position="22"/>
        <end position="157"/>
    </location>
</feature>
<sequence>MDQPPLTISRPELLDGDSDARFRQLLHRLLAFAGRLEAVRAGLGQLIGLSGVQYTILICIAHLQGERGVGVKAIADHLGHSGAFVTIEAGKLAEAGLVDKRPNPADRRRVLLTVTAAGRARLDALAPSQRPVNDALFASLDRSDFERLSAIAGDLVTDADHALALLEGFAQPRRRARGG</sequence>
<dbReference type="PANTHER" id="PTHR33164:SF101">
    <property type="entry name" value="TRANSCRIPTIONAL REPRESSOR MPRA"/>
    <property type="match status" value="1"/>
</dbReference>
<proteinExistence type="predicted"/>
<dbReference type="Gene3D" id="1.10.10.10">
    <property type="entry name" value="Winged helix-like DNA-binding domain superfamily/Winged helix DNA-binding domain"/>
    <property type="match status" value="1"/>
</dbReference>
<comment type="caution">
    <text evidence="2">The sequence shown here is derived from an EMBL/GenBank/DDBJ whole genome shotgun (WGS) entry which is preliminary data.</text>
</comment>
<dbReference type="SUPFAM" id="SSF46785">
    <property type="entry name" value="Winged helix' DNA-binding domain"/>
    <property type="match status" value="1"/>
</dbReference>
<dbReference type="InterPro" id="IPR036390">
    <property type="entry name" value="WH_DNA-bd_sf"/>
</dbReference>
<name>A0ABV7L831_9PROT</name>
<evidence type="ECO:0000313" key="2">
    <source>
        <dbReference type="EMBL" id="MFC3230782.1"/>
    </source>
</evidence>
<dbReference type="SMART" id="SM00347">
    <property type="entry name" value="HTH_MARR"/>
    <property type="match status" value="1"/>
</dbReference>
<dbReference type="EMBL" id="JBHRTR010000048">
    <property type="protein sequence ID" value="MFC3230782.1"/>
    <property type="molecule type" value="Genomic_DNA"/>
</dbReference>
<protein>
    <submittedName>
        <fullName evidence="2">MarR family winged helix-turn-helix transcriptional regulator</fullName>
    </submittedName>
</protein>
<evidence type="ECO:0000313" key="3">
    <source>
        <dbReference type="Proteomes" id="UP001595528"/>
    </source>
</evidence>
<dbReference type="InterPro" id="IPR039422">
    <property type="entry name" value="MarR/SlyA-like"/>
</dbReference>
<reference evidence="3" key="1">
    <citation type="journal article" date="2019" name="Int. J. Syst. Evol. Microbiol.">
        <title>The Global Catalogue of Microorganisms (GCM) 10K type strain sequencing project: providing services to taxonomists for standard genome sequencing and annotation.</title>
        <authorList>
            <consortium name="The Broad Institute Genomics Platform"/>
            <consortium name="The Broad Institute Genome Sequencing Center for Infectious Disease"/>
            <person name="Wu L."/>
            <person name="Ma J."/>
        </authorList>
    </citation>
    <scope>NUCLEOTIDE SEQUENCE [LARGE SCALE GENOMIC DNA]</scope>
    <source>
        <strain evidence="3">KCTC 42964</strain>
    </source>
</reference>
<dbReference type="PROSITE" id="PS50995">
    <property type="entry name" value="HTH_MARR_2"/>
    <property type="match status" value="1"/>
</dbReference>
<dbReference type="InterPro" id="IPR036388">
    <property type="entry name" value="WH-like_DNA-bd_sf"/>
</dbReference>
<accession>A0ABV7L831</accession>
<keyword evidence="3" id="KW-1185">Reference proteome</keyword>
<dbReference type="InterPro" id="IPR000835">
    <property type="entry name" value="HTH_MarR-typ"/>
</dbReference>
<dbReference type="Proteomes" id="UP001595528">
    <property type="component" value="Unassembled WGS sequence"/>
</dbReference>
<dbReference type="Pfam" id="PF12802">
    <property type="entry name" value="MarR_2"/>
    <property type="match status" value="1"/>
</dbReference>
<dbReference type="PANTHER" id="PTHR33164">
    <property type="entry name" value="TRANSCRIPTIONAL REGULATOR, MARR FAMILY"/>
    <property type="match status" value="1"/>
</dbReference>
<dbReference type="RefSeq" id="WP_379906228.1">
    <property type="nucleotide sequence ID" value="NZ_JBHRTR010000048.1"/>
</dbReference>
<gene>
    <name evidence="2" type="ORF">ACFOGJ_26280</name>
</gene>
<organism evidence="2 3">
    <name type="scientific">Marinibaculum pumilum</name>
    <dbReference type="NCBI Taxonomy" id="1766165"/>
    <lineage>
        <taxon>Bacteria</taxon>
        <taxon>Pseudomonadati</taxon>
        <taxon>Pseudomonadota</taxon>
        <taxon>Alphaproteobacteria</taxon>
        <taxon>Rhodospirillales</taxon>
        <taxon>Rhodospirillaceae</taxon>
        <taxon>Marinibaculum</taxon>
    </lineage>
</organism>